<dbReference type="RefSeq" id="XP_008094459.1">
    <property type="nucleotide sequence ID" value="XM_008096268.1"/>
</dbReference>
<dbReference type="HOGENOM" id="CLU_345455_0_0_1"/>
<dbReference type="Gene3D" id="3.90.1640.10">
    <property type="entry name" value="inorganic pyrophosphatase (n-terminal core)"/>
    <property type="match status" value="1"/>
</dbReference>
<reference evidence="3" key="1">
    <citation type="journal article" date="2012" name="Nat. Genet.">
        <title>Lifestyle transitions in plant pathogenic Colletotrichum fungi deciphered by genome and transcriptome analyses.</title>
        <authorList>
            <person name="O'Connell R.J."/>
            <person name="Thon M.R."/>
            <person name="Hacquard S."/>
            <person name="Amyotte S.G."/>
            <person name="Kleemann J."/>
            <person name="Torres M.F."/>
            <person name="Damm U."/>
            <person name="Buiate E.A."/>
            <person name="Epstein L."/>
            <person name="Alkan N."/>
            <person name="Altmueller J."/>
            <person name="Alvarado-Balderrama L."/>
            <person name="Bauser C.A."/>
            <person name="Becker C."/>
            <person name="Birren B.W."/>
            <person name="Chen Z."/>
            <person name="Choi J."/>
            <person name="Crouch J.A."/>
            <person name="Duvick J.P."/>
            <person name="Farman M.A."/>
            <person name="Gan P."/>
            <person name="Heiman D."/>
            <person name="Henrissat B."/>
            <person name="Howard R.J."/>
            <person name="Kabbage M."/>
            <person name="Koch C."/>
            <person name="Kracher B."/>
            <person name="Kubo Y."/>
            <person name="Law A.D."/>
            <person name="Lebrun M.-H."/>
            <person name="Lee Y.-H."/>
            <person name="Miyara I."/>
            <person name="Moore N."/>
            <person name="Neumann U."/>
            <person name="Nordstroem K."/>
            <person name="Panaccione D.G."/>
            <person name="Panstruga R."/>
            <person name="Place M."/>
            <person name="Proctor R.H."/>
            <person name="Prusky D."/>
            <person name="Rech G."/>
            <person name="Reinhardt R."/>
            <person name="Rollins J.A."/>
            <person name="Rounsley S."/>
            <person name="Schardl C.L."/>
            <person name="Schwartz D.C."/>
            <person name="Shenoy N."/>
            <person name="Shirasu K."/>
            <person name="Sikhakolli U.R."/>
            <person name="Stueber K."/>
            <person name="Sukno S.A."/>
            <person name="Sweigard J.A."/>
            <person name="Takano Y."/>
            <person name="Takahara H."/>
            <person name="Trail F."/>
            <person name="van der Does H.C."/>
            <person name="Voll L.M."/>
            <person name="Will I."/>
            <person name="Young S."/>
            <person name="Zeng Q."/>
            <person name="Zhang J."/>
            <person name="Zhou S."/>
            <person name="Dickman M.B."/>
            <person name="Schulze-Lefert P."/>
            <person name="Ver Loren van Themaat E."/>
            <person name="Ma L.-J."/>
            <person name="Vaillancourt L.J."/>
        </authorList>
    </citation>
    <scope>NUCLEOTIDE SEQUENCE [LARGE SCALE GENOMIC DNA]</scope>
    <source>
        <strain evidence="3">M1.001 / M2 / FGSC 10212</strain>
    </source>
</reference>
<dbReference type="Pfam" id="PF01368">
    <property type="entry name" value="DHH"/>
    <property type="match status" value="1"/>
</dbReference>
<protein>
    <recommendedName>
        <fullName evidence="1">DDH domain-containing protein</fullName>
    </recommendedName>
</protein>
<dbReference type="GeneID" id="24410948"/>
<dbReference type="AlphaFoldDB" id="E3QHV1"/>
<dbReference type="InterPro" id="IPR001667">
    <property type="entry name" value="DDH_dom"/>
</dbReference>
<dbReference type="EMBL" id="GG697349">
    <property type="protein sequence ID" value="EFQ30439.1"/>
    <property type="molecule type" value="Genomic_DNA"/>
</dbReference>
<evidence type="ECO:0000259" key="1">
    <source>
        <dbReference type="Pfam" id="PF01368"/>
    </source>
</evidence>
<accession>E3QHV1</accession>
<organism evidence="3">
    <name type="scientific">Colletotrichum graminicola (strain M1.001 / M2 / FGSC 10212)</name>
    <name type="common">Maize anthracnose fungus</name>
    <name type="synonym">Glomerella graminicola</name>
    <dbReference type="NCBI Taxonomy" id="645133"/>
    <lineage>
        <taxon>Eukaryota</taxon>
        <taxon>Fungi</taxon>
        <taxon>Dikarya</taxon>
        <taxon>Ascomycota</taxon>
        <taxon>Pezizomycotina</taxon>
        <taxon>Sordariomycetes</taxon>
        <taxon>Hypocreomycetidae</taxon>
        <taxon>Glomerellales</taxon>
        <taxon>Glomerellaceae</taxon>
        <taxon>Colletotrichum</taxon>
        <taxon>Colletotrichum graminicola species complex</taxon>
    </lineage>
</organism>
<keyword evidence="3" id="KW-1185">Reference proteome</keyword>
<sequence>MFFYDSTLQLYINDTPLLVSEKVLKAAKKTGISVTWNDNGYVNAVSYRIAKELCQELGSVLLSVREFMGLVKRQPQVASNRFAEWLDSTYTASPGGCGMLDAHGQLVPLAQARPAWFSLDNINIDGLPTRVSESPGTDLWKIWTIGHHGFTSAAVRSFVTSSGTCSLDLGIPTFAQHKNLMIRECYRTKPMSDQTPLDSLWPRYLSKTLGRNDAEIGQFLLSIDLESLIPDAEGDQDNFMVERDRERLADLVGKKRLLLGDYGGLRLIDLDTICKALSTLEMENTTYVTGHLNPDADSIVSSVFEATRRGLLYPHKGCVAWAERLPPVVEHILGPRISAYLKMTPKFEPYHEVILVDCHHLAGGHQYQVRSIIDHHIIGTEFPYYVALSQEVSWSSTLQVYIKILGSGFDLDARSARILLEATEIESEPSLMQAMSRIDQMAIHRLRTIAQQCTSYQDLMKLLVDGNAQNDPFLEDYKETSYGFAVIKSQKFASYQDRALRNNIEKHLPLTVVKQVIYTDHGFESSLCERISLYFNDNFYDKGFRDAIKDVTLAACDAFHGPQQVSRNGSTIMITGVPSQTPRLLLMPTLEGIVKEHLRLFYSKTIQMYISCGFFNSGTEAYGDSLENRPPTTFMSYDDVKALLANQTNTSFMSLQQYWKVYRERLALADKHSLQSLRDSNFVELLDTVIYNKNIVVHNNEVAREVQIDEAKPALIRITDIDESTGFPKQLRSPDTYGDHTLWRYWSPDRDENVSTRGHIFVMDQTSIDLKIGRHEKTKQLTFRPVYQDIGHLKYQIRHDGGRWIVVTTFPRLFSVQC</sequence>
<evidence type="ECO:0000313" key="3">
    <source>
        <dbReference type="Proteomes" id="UP000008782"/>
    </source>
</evidence>
<name>E3QHV1_COLGM</name>
<evidence type="ECO:0000313" key="2">
    <source>
        <dbReference type="EMBL" id="EFQ30439.1"/>
    </source>
</evidence>
<gene>
    <name evidence="2" type="ORF">GLRG_05583</name>
</gene>
<dbReference type="InterPro" id="IPR038763">
    <property type="entry name" value="DHH_sf"/>
</dbReference>
<feature type="domain" description="DDH" evidence="1">
    <location>
        <begin position="286"/>
        <end position="406"/>
    </location>
</feature>
<dbReference type="Proteomes" id="UP000008782">
    <property type="component" value="Unassembled WGS sequence"/>
</dbReference>
<dbReference type="SUPFAM" id="SSF64182">
    <property type="entry name" value="DHH phosphoesterases"/>
    <property type="match status" value="1"/>
</dbReference>
<dbReference type="VEuPathDB" id="FungiDB:GLRG_05583"/>
<proteinExistence type="predicted"/>
<dbReference type="OrthoDB" id="5221199at2759"/>